<dbReference type="Gene3D" id="3.30.420.40">
    <property type="match status" value="2"/>
</dbReference>
<accession>A0A4R1Q2D7</accession>
<feature type="domain" description="Carbohydrate kinase FGGY C-terminal" evidence="6">
    <location>
        <begin position="259"/>
        <end position="454"/>
    </location>
</feature>
<dbReference type="EMBL" id="SLUI01000005">
    <property type="protein sequence ID" value="TCL37818.1"/>
    <property type="molecule type" value="Genomic_DNA"/>
</dbReference>
<evidence type="ECO:0000259" key="5">
    <source>
        <dbReference type="Pfam" id="PF00370"/>
    </source>
</evidence>
<dbReference type="InterPro" id="IPR018485">
    <property type="entry name" value="FGGY_C"/>
</dbReference>
<proteinExistence type="inferred from homology"/>
<evidence type="ECO:0000313" key="7">
    <source>
        <dbReference type="EMBL" id="TCL37818.1"/>
    </source>
</evidence>
<evidence type="ECO:0000256" key="2">
    <source>
        <dbReference type="ARBA" id="ARBA00022679"/>
    </source>
</evidence>
<dbReference type="InterPro" id="IPR050406">
    <property type="entry name" value="FGGY_Carb_Kinase"/>
</dbReference>
<organism evidence="7 8">
    <name type="scientific">Anaerospora hongkongensis</name>
    <dbReference type="NCBI Taxonomy" id="244830"/>
    <lineage>
        <taxon>Bacteria</taxon>
        <taxon>Bacillati</taxon>
        <taxon>Bacillota</taxon>
        <taxon>Negativicutes</taxon>
        <taxon>Selenomonadales</taxon>
        <taxon>Sporomusaceae</taxon>
        <taxon>Anaerospora</taxon>
    </lineage>
</organism>
<feature type="domain" description="Carbohydrate kinase FGGY N-terminal" evidence="5">
    <location>
        <begin position="6"/>
        <end position="249"/>
    </location>
</feature>
<dbReference type="InterPro" id="IPR018484">
    <property type="entry name" value="FGGY_N"/>
</dbReference>
<dbReference type="InterPro" id="IPR018483">
    <property type="entry name" value="Carb_kinase_FGGY_CS"/>
</dbReference>
<comment type="caution">
    <text evidence="7">The sequence shown here is derived from an EMBL/GenBank/DDBJ whole genome shotgun (WGS) entry which is preliminary data.</text>
</comment>
<dbReference type="SUPFAM" id="SSF53067">
    <property type="entry name" value="Actin-like ATPase domain"/>
    <property type="match status" value="2"/>
</dbReference>
<dbReference type="GO" id="GO:0016773">
    <property type="term" value="F:phosphotransferase activity, alcohol group as acceptor"/>
    <property type="evidence" value="ECO:0007669"/>
    <property type="project" value="InterPro"/>
</dbReference>
<dbReference type="GO" id="GO:0016301">
    <property type="term" value="F:kinase activity"/>
    <property type="evidence" value="ECO:0007669"/>
    <property type="project" value="UniProtKB-KW"/>
</dbReference>
<reference evidence="7 8" key="1">
    <citation type="submission" date="2019-03" db="EMBL/GenBank/DDBJ databases">
        <title>Genomic Encyclopedia of Type Strains, Phase IV (KMG-IV): sequencing the most valuable type-strain genomes for metagenomic binning, comparative biology and taxonomic classification.</title>
        <authorList>
            <person name="Goeker M."/>
        </authorList>
    </citation>
    <scope>NUCLEOTIDE SEQUENCE [LARGE SCALE GENOMIC DNA]</scope>
    <source>
        <strain evidence="7 8">DSM 15969</strain>
    </source>
</reference>
<dbReference type="PROSITE" id="PS00445">
    <property type="entry name" value="FGGY_KINASES_2"/>
    <property type="match status" value="1"/>
</dbReference>
<dbReference type="Pfam" id="PF00370">
    <property type="entry name" value="FGGY_N"/>
    <property type="match status" value="1"/>
</dbReference>
<dbReference type="Proteomes" id="UP000295063">
    <property type="component" value="Unassembled WGS sequence"/>
</dbReference>
<dbReference type="PANTHER" id="PTHR43095:SF2">
    <property type="entry name" value="GLUCONOKINASE"/>
    <property type="match status" value="1"/>
</dbReference>
<dbReference type="OrthoDB" id="9805576at2"/>
<dbReference type="GO" id="GO:0005975">
    <property type="term" value="P:carbohydrate metabolic process"/>
    <property type="evidence" value="ECO:0007669"/>
    <property type="project" value="InterPro"/>
</dbReference>
<dbReference type="RefSeq" id="WP_132078973.1">
    <property type="nucleotide sequence ID" value="NZ_SLUI01000005.1"/>
</dbReference>
<name>A0A4R1Q2D7_9FIRM</name>
<keyword evidence="3 4" id="KW-0418">Kinase</keyword>
<dbReference type="InterPro" id="IPR000577">
    <property type="entry name" value="Carb_kinase_FGGY"/>
</dbReference>
<sequence>MHKEAIFGVDIGTTGCRAVLYRVDGTILASHSIDYPLYTPESDWAEQDPDEIYQAFVTVVSKAMVQSGITAKDIAGMSFSSALHSLIPVDAAGTPLYRMLTWADNRAQSYKEKVASGDDGKAIYSRTACPPHPMFPLYKILWFRYERPEMFQKIAKFIGIKEYIIHRLTGKYIIDKSIASGSGLYNNQTLSWDEQLLELTGLRQDQLSEVVPTTHIERQIDPQIAQSLGIAPDTPLIMGGGDGMMNCIGSGAINPGQLTLTIGTSGAVRVITTKPYNDPKGRTWCYNLSEDYWVLGGAITNGGIALRWAKEKFASTEQKVAERLGLDAYDILSRYAEQKPAGSDGLIMLPFFAGERAPYWNANARGVLFGLNLNHGKRHLVRATMEGICYRMYSILQALEEVSGQVTEIRVSGSFTRSRLWVQILADVFGRVITVPGEPEGAAYGAAVLGLYALGFLHDIKEVGNFINIKERYYPSTENHERYQQLFKIYERIYWNLQQEFEEIAKIQRTWKN</sequence>
<evidence type="ECO:0000256" key="3">
    <source>
        <dbReference type="ARBA" id="ARBA00022777"/>
    </source>
</evidence>
<dbReference type="CDD" id="cd07770">
    <property type="entry name" value="ASKHA_NBD_FGGY_GntK"/>
    <property type="match status" value="1"/>
</dbReference>
<evidence type="ECO:0000256" key="1">
    <source>
        <dbReference type="ARBA" id="ARBA00009156"/>
    </source>
</evidence>
<dbReference type="Pfam" id="PF02782">
    <property type="entry name" value="FGGY_C"/>
    <property type="match status" value="1"/>
</dbReference>
<dbReference type="PIRSF" id="PIRSF000538">
    <property type="entry name" value="GlpK"/>
    <property type="match status" value="1"/>
</dbReference>
<evidence type="ECO:0000313" key="8">
    <source>
        <dbReference type="Proteomes" id="UP000295063"/>
    </source>
</evidence>
<dbReference type="PANTHER" id="PTHR43095">
    <property type="entry name" value="SUGAR KINASE"/>
    <property type="match status" value="1"/>
</dbReference>
<evidence type="ECO:0000259" key="6">
    <source>
        <dbReference type="Pfam" id="PF02782"/>
    </source>
</evidence>
<comment type="similarity">
    <text evidence="1 4">Belongs to the FGGY kinase family.</text>
</comment>
<evidence type="ECO:0000256" key="4">
    <source>
        <dbReference type="RuleBase" id="RU003733"/>
    </source>
</evidence>
<dbReference type="AlphaFoldDB" id="A0A4R1Q2D7"/>
<keyword evidence="8" id="KW-1185">Reference proteome</keyword>
<dbReference type="InterPro" id="IPR043129">
    <property type="entry name" value="ATPase_NBD"/>
</dbReference>
<protein>
    <submittedName>
        <fullName evidence="7">Gluconokinase</fullName>
    </submittedName>
</protein>
<keyword evidence="2 4" id="KW-0808">Transferase</keyword>
<gene>
    <name evidence="7" type="ORF">EV210_105257</name>
</gene>